<dbReference type="EMBL" id="JANIBL010000143">
    <property type="protein sequence ID" value="MCQ8120002.1"/>
    <property type="molecule type" value="Genomic_DNA"/>
</dbReference>
<evidence type="ECO:0000313" key="1">
    <source>
        <dbReference type="EMBL" id="MCQ8120002.1"/>
    </source>
</evidence>
<keyword evidence="2" id="KW-1185">Reference proteome</keyword>
<name>A0ABT1TZX8_9GAMM</name>
<evidence type="ECO:0000313" key="2">
    <source>
        <dbReference type="Proteomes" id="UP001524570"/>
    </source>
</evidence>
<sequence>MTTEQRKQLIAAILSHLRFHAFIEKKFFDEGDTFLSLIFMDDQELSQVATLAGC</sequence>
<comment type="caution">
    <text evidence="1">The sequence shown here is derived from an EMBL/GenBank/DDBJ whole genome shotgun (WGS) entry which is preliminary data.</text>
</comment>
<proteinExistence type="predicted"/>
<accession>A0ABT1TZX8</accession>
<reference evidence="1 2" key="1">
    <citation type="submission" date="2022-07" db="EMBL/GenBank/DDBJ databases">
        <title>Methylomonas rivi sp. nov., Methylomonas rosea sp. nov., Methylomonas aureus sp. nov. and Methylomonas subterranea sp. nov., four novel methanotrophs isolated from a freshwater creek and the deep terrestrial subsurface.</title>
        <authorList>
            <person name="Abin C."/>
            <person name="Sankaranarayanan K."/>
            <person name="Garner C."/>
            <person name="Sindelar R."/>
            <person name="Kotary K."/>
            <person name="Garner R."/>
            <person name="Barclay S."/>
            <person name="Lawson P."/>
            <person name="Krumholz L."/>
        </authorList>
    </citation>
    <scope>NUCLEOTIDE SEQUENCE [LARGE SCALE GENOMIC DNA]</scope>
    <source>
        <strain evidence="1 2">WSC-7</strain>
    </source>
</reference>
<dbReference type="RefSeq" id="WP_256608801.1">
    <property type="nucleotide sequence ID" value="NZ_JANIBL010000143.1"/>
</dbReference>
<gene>
    <name evidence="1" type="ORF">NP589_21510</name>
</gene>
<organism evidence="1 2">
    <name type="scientific">Methylomonas rosea</name>
    <dbReference type="NCBI Taxonomy" id="2952227"/>
    <lineage>
        <taxon>Bacteria</taxon>
        <taxon>Pseudomonadati</taxon>
        <taxon>Pseudomonadota</taxon>
        <taxon>Gammaproteobacteria</taxon>
        <taxon>Methylococcales</taxon>
        <taxon>Methylococcaceae</taxon>
        <taxon>Methylomonas</taxon>
    </lineage>
</organism>
<protein>
    <submittedName>
        <fullName evidence="1">Uncharacterized protein</fullName>
    </submittedName>
</protein>
<dbReference type="Proteomes" id="UP001524570">
    <property type="component" value="Unassembled WGS sequence"/>
</dbReference>